<dbReference type="PANTHER" id="PTHR30204:SF93">
    <property type="entry name" value="HTH MERR-TYPE DOMAIN-CONTAINING PROTEIN"/>
    <property type="match status" value="1"/>
</dbReference>
<evidence type="ECO:0000256" key="1">
    <source>
        <dbReference type="ARBA" id="ARBA00023125"/>
    </source>
</evidence>
<gene>
    <name evidence="3" type="ORF">GCM10010412_071040</name>
</gene>
<dbReference type="SUPFAM" id="SSF46955">
    <property type="entry name" value="Putative DNA-binding domain"/>
    <property type="match status" value="1"/>
</dbReference>
<dbReference type="Gene3D" id="1.10.1660.10">
    <property type="match status" value="1"/>
</dbReference>
<dbReference type="PRINTS" id="PR00040">
    <property type="entry name" value="HTHMERR"/>
</dbReference>
<dbReference type="Proteomes" id="UP001501666">
    <property type="component" value="Unassembled WGS sequence"/>
</dbReference>
<dbReference type="PANTHER" id="PTHR30204">
    <property type="entry name" value="REDOX-CYCLING DRUG-SENSING TRANSCRIPTIONAL ACTIVATOR SOXR"/>
    <property type="match status" value="1"/>
</dbReference>
<keyword evidence="4" id="KW-1185">Reference proteome</keyword>
<dbReference type="PROSITE" id="PS50937">
    <property type="entry name" value="HTH_MERR_2"/>
    <property type="match status" value="1"/>
</dbReference>
<dbReference type="CDD" id="cd00592">
    <property type="entry name" value="HTH_MerR-like"/>
    <property type="match status" value="1"/>
</dbReference>
<dbReference type="InterPro" id="IPR009061">
    <property type="entry name" value="DNA-bd_dom_put_sf"/>
</dbReference>
<evidence type="ECO:0000313" key="3">
    <source>
        <dbReference type="EMBL" id="GAA2684581.1"/>
    </source>
</evidence>
<protein>
    <submittedName>
        <fullName evidence="3">MerR family transcriptional regulator</fullName>
    </submittedName>
</protein>
<dbReference type="InterPro" id="IPR000551">
    <property type="entry name" value="MerR-type_HTH_dom"/>
</dbReference>
<dbReference type="InterPro" id="IPR047057">
    <property type="entry name" value="MerR_fam"/>
</dbReference>
<proteinExistence type="predicted"/>
<keyword evidence="1" id="KW-0238">DNA-binding</keyword>
<reference evidence="3 4" key="1">
    <citation type="journal article" date="2019" name="Int. J. Syst. Evol. Microbiol.">
        <title>The Global Catalogue of Microorganisms (GCM) 10K type strain sequencing project: providing services to taxonomists for standard genome sequencing and annotation.</title>
        <authorList>
            <consortium name="The Broad Institute Genomics Platform"/>
            <consortium name="The Broad Institute Genome Sequencing Center for Infectious Disease"/>
            <person name="Wu L."/>
            <person name="Ma J."/>
        </authorList>
    </citation>
    <scope>NUCLEOTIDE SEQUENCE [LARGE SCALE GENOMIC DNA]</scope>
    <source>
        <strain evidence="3 4">JCM 6835</strain>
    </source>
</reference>
<dbReference type="Pfam" id="PF13411">
    <property type="entry name" value="MerR_1"/>
    <property type="match status" value="1"/>
</dbReference>
<comment type="caution">
    <text evidence="3">The sequence shown here is derived from an EMBL/GenBank/DDBJ whole genome shotgun (WGS) entry which is preliminary data.</text>
</comment>
<dbReference type="SMART" id="SM00422">
    <property type="entry name" value="HTH_MERR"/>
    <property type="match status" value="1"/>
</dbReference>
<evidence type="ECO:0000313" key="4">
    <source>
        <dbReference type="Proteomes" id="UP001501666"/>
    </source>
</evidence>
<dbReference type="RefSeq" id="WP_346152665.1">
    <property type="nucleotide sequence ID" value="NZ_BAAATE010000024.1"/>
</dbReference>
<feature type="domain" description="HTH merR-type" evidence="2">
    <location>
        <begin position="6"/>
        <end position="75"/>
    </location>
</feature>
<sequence length="312" mass="34624">MDGDTLYSIGDLARRTGLTVKAIRFYADRGIVPPTDRSPAGYRRYGIDAVARLDLVRTLRDLGLDLSTIRKVLDREVSLPEVAAAHAEALAVQIRTLRLRRAVLTAVARRGSTPEEMDLMHKLAKLSEDERRRLIDDFLDTAFGGLDPAAGFAGIRSSMTPELPDSPETEQVEAWVELAELSQDPDFRASVRRMAEHHAAERSHGDATTLRRDSAAMVRDEVGPALAAGIDPASPEADAVVAAVMAQYAQVFDRPDDAELRRRLLTRLEAANDPRWERYLRLLAVINGWLAPESLALVYAWFIPALRARIPR</sequence>
<organism evidence="3 4">
    <name type="scientific">Nonomuraea recticatena</name>
    <dbReference type="NCBI Taxonomy" id="46178"/>
    <lineage>
        <taxon>Bacteria</taxon>
        <taxon>Bacillati</taxon>
        <taxon>Actinomycetota</taxon>
        <taxon>Actinomycetes</taxon>
        <taxon>Streptosporangiales</taxon>
        <taxon>Streptosporangiaceae</taxon>
        <taxon>Nonomuraea</taxon>
    </lineage>
</organism>
<accession>A0ABN3SSC3</accession>
<evidence type="ECO:0000259" key="2">
    <source>
        <dbReference type="PROSITE" id="PS50937"/>
    </source>
</evidence>
<name>A0ABN3SSC3_9ACTN</name>
<dbReference type="EMBL" id="BAAATE010000024">
    <property type="protein sequence ID" value="GAA2684581.1"/>
    <property type="molecule type" value="Genomic_DNA"/>
</dbReference>